<comment type="caution">
    <text evidence="1">The sequence shown here is derived from an EMBL/GenBank/DDBJ whole genome shotgun (WGS) entry which is preliminary data.</text>
</comment>
<dbReference type="EMBL" id="JAGQLN010000030">
    <property type="protein sequence ID" value="MCA9377232.1"/>
    <property type="molecule type" value="Genomic_DNA"/>
</dbReference>
<dbReference type="Proteomes" id="UP000741282">
    <property type="component" value="Unassembled WGS sequence"/>
</dbReference>
<evidence type="ECO:0000313" key="2">
    <source>
        <dbReference type="Proteomes" id="UP000741282"/>
    </source>
</evidence>
<reference evidence="1" key="2">
    <citation type="journal article" date="2021" name="Microbiome">
        <title>Successional dynamics and alternative stable states in a saline activated sludge microbial community over 9 years.</title>
        <authorList>
            <person name="Wang Y."/>
            <person name="Ye J."/>
            <person name="Ju F."/>
            <person name="Liu L."/>
            <person name="Boyd J.A."/>
            <person name="Deng Y."/>
            <person name="Parks D.H."/>
            <person name="Jiang X."/>
            <person name="Yin X."/>
            <person name="Woodcroft B.J."/>
            <person name="Tyson G.W."/>
            <person name="Hugenholtz P."/>
            <person name="Polz M.F."/>
            <person name="Zhang T."/>
        </authorList>
    </citation>
    <scope>NUCLEOTIDE SEQUENCE</scope>
    <source>
        <strain evidence="1">HKST-UBA17</strain>
    </source>
</reference>
<gene>
    <name evidence="1" type="ORF">KC685_04925</name>
</gene>
<sequence>MLEESVLEFVNSTLLPELNREVKSVAKTHTSIDSINVEVFNSPYIDAHIKHLGLQYYEVTISTGYLIRIGAVFSLIESNWRNHEDSKNAYTFDLEHPFEAWVYHNDDPVGWCFTATPNLLPIFMDIYEEEEQWQKIREFLNKKSYQIGFETGEKGTQIRKEIPSNINDKVKIMMIIWFRFVINHELGHLILGHKYFLNRWFYQNIREVSTIGANINSYKCKATEVDADSFAFSNLIDPMNVSEENSEDLERVMMIYLSVGIGISCFDLERRSTFEYYGHDSLYPSPEIRFLLMNRILSIHAKKNSELFNKLYETALELSVISFQNLGLAGGAFFMLAGKITSLDNQFSKELASAEAVREEINRIRIQYSSLKSMGYVSKEYYDFLHQEWEYIPFGETKDSYKEKLTEWLKDTFTNPICEDDDKGENIKNNHMDMISKNLKERADNLNEGDLMLVSRSPSSRTRLGDFDLNAKGIWVVTVIS</sequence>
<protein>
    <submittedName>
        <fullName evidence="1">Uncharacterized protein</fullName>
    </submittedName>
</protein>
<reference evidence="1" key="1">
    <citation type="submission" date="2020-04" db="EMBL/GenBank/DDBJ databases">
        <authorList>
            <person name="Zhang T."/>
        </authorList>
    </citation>
    <scope>NUCLEOTIDE SEQUENCE</scope>
    <source>
        <strain evidence="1">HKST-UBA17</strain>
    </source>
</reference>
<proteinExistence type="predicted"/>
<organism evidence="1 2">
    <name type="scientific">Candidatus Dojkabacteria bacterium</name>
    <dbReference type="NCBI Taxonomy" id="2099670"/>
    <lineage>
        <taxon>Bacteria</taxon>
        <taxon>Candidatus Dojkabacteria</taxon>
    </lineage>
</organism>
<dbReference type="AlphaFoldDB" id="A0A955I3P6"/>
<accession>A0A955I3P6</accession>
<evidence type="ECO:0000313" key="1">
    <source>
        <dbReference type="EMBL" id="MCA9377232.1"/>
    </source>
</evidence>
<name>A0A955I3P6_9BACT</name>